<protein>
    <submittedName>
        <fullName evidence="2">RDD family protein</fullName>
    </submittedName>
</protein>
<evidence type="ECO:0000256" key="1">
    <source>
        <dbReference type="SAM" id="Phobius"/>
    </source>
</evidence>
<dbReference type="RefSeq" id="WP_090041293.1">
    <property type="nucleotide sequence ID" value="NZ_FOKI01000015.1"/>
</dbReference>
<proteinExistence type="predicted"/>
<dbReference type="EMBL" id="FOKI01000015">
    <property type="protein sequence ID" value="SFB16810.1"/>
    <property type="molecule type" value="Genomic_DNA"/>
</dbReference>
<dbReference type="AlphaFoldDB" id="A0A1I0YWP0"/>
<sequence length="138" mass="15486">MISNDKENVNEKVQEEKVDITIDEILAVEDGNLEEMELRQENGGEEVMPKRSEKKSFFGKRLQSIIVDQVLIGVISYILLLASDLFLRFVLGLYIADMMLMFIVLLLIVEILYPLILGGTKGGNTLGRKMAGLSPINK</sequence>
<feature type="transmembrane region" description="Helical" evidence="1">
    <location>
        <begin position="99"/>
        <end position="120"/>
    </location>
</feature>
<reference evidence="2 3" key="1">
    <citation type="submission" date="2016-10" db="EMBL/GenBank/DDBJ databases">
        <authorList>
            <person name="de Groot N.N."/>
        </authorList>
    </citation>
    <scope>NUCLEOTIDE SEQUENCE [LARGE SCALE GENOMIC DNA]</scope>
    <source>
        <strain evidence="2 3">DSM 12271</strain>
    </source>
</reference>
<keyword evidence="1" id="KW-1133">Transmembrane helix</keyword>
<dbReference type="OrthoDB" id="9966510at2"/>
<organism evidence="2 3">
    <name type="scientific">Clostridium frigidicarnis</name>
    <dbReference type="NCBI Taxonomy" id="84698"/>
    <lineage>
        <taxon>Bacteria</taxon>
        <taxon>Bacillati</taxon>
        <taxon>Bacillota</taxon>
        <taxon>Clostridia</taxon>
        <taxon>Eubacteriales</taxon>
        <taxon>Clostridiaceae</taxon>
        <taxon>Clostridium</taxon>
    </lineage>
</organism>
<evidence type="ECO:0000313" key="3">
    <source>
        <dbReference type="Proteomes" id="UP000198619"/>
    </source>
</evidence>
<accession>A0A1I0YWP0</accession>
<name>A0A1I0YWP0_9CLOT</name>
<feature type="transmembrane region" description="Helical" evidence="1">
    <location>
        <begin position="65"/>
        <end position="87"/>
    </location>
</feature>
<keyword evidence="1" id="KW-0812">Transmembrane</keyword>
<keyword evidence="1" id="KW-0472">Membrane</keyword>
<dbReference type="STRING" id="84698.SAMN04488528_101529"/>
<keyword evidence="3" id="KW-1185">Reference proteome</keyword>
<evidence type="ECO:0000313" key="2">
    <source>
        <dbReference type="EMBL" id="SFB16810.1"/>
    </source>
</evidence>
<gene>
    <name evidence="2" type="ORF">SAMN04488528_101529</name>
</gene>
<dbReference type="Proteomes" id="UP000198619">
    <property type="component" value="Unassembled WGS sequence"/>
</dbReference>